<accession>A0A0K2U573</accession>
<dbReference type="EMBL" id="HACA01016063">
    <property type="protein sequence ID" value="CDW33424.1"/>
    <property type="molecule type" value="Transcribed_RNA"/>
</dbReference>
<evidence type="ECO:0000313" key="1">
    <source>
        <dbReference type="EMBL" id="CDW33424.1"/>
    </source>
</evidence>
<organism evidence="1">
    <name type="scientific">Lepeophtheirus salmonis</name>
    <name type="common">Salmon louse</name>
    <name type="synonym">Caligus salmonis</name>
    <dbReference type="NCBI Taxonomy" id="72036"/>
    <lineage>
        <taxon>Eukaryota</taxon>
        <taxon>Metazoa</taxon>
        <taxon>Ecdysozoa</taxon>
        <taxon>Arthropoda</taxon>
        <taxon>Crustacea</taxon>
        <taxon>Multicrustacea</taxon>
        <taxon>Hexanauplia</taxon>
        <taxon>Copepoda</taxon>
        <taxon>Siphonostomatoida</taxon>
        <taxon>Caligidae</taxon>
        <taxon>Lepeophtheirus</taxon>
    </lineage>
</organism>
<protein>
    <submittedName>
        <fullName evidence="1">Uncharacterized protein</fullName>
    </submittedName>
</protein>
<feature type="non-terminal residue" evidence="1">
    <location>
        <position position="1"/>
    </location>
</feature>
<dbReference type="AlphaFoldDB" id="A0A0K2U573"/>
<reference evidence="1" key="1">
    <citation type="submission" date="2014-05" db="EMBL/GenBank/DDBJ databases">
        <authorList>
            <person name="Chronopoulou M."/>
        </authorList>
    </citation>
    <scope>NUCLEOTIDE SEQUENCE</scope>
    <source>
        <tissue evidence="1">Whole organism</tissue>
    </source>
</reference>
<proteinExistence type="predicted"/>
<sequence length="48" mass="5700">CFVSSDLFFKIISIRNILLDFYEVKKDKLSYFLLFCVPKNYNPAVFLS</sequence>
<name>A0A0K2U573_LEPSM</name>